<keyword evidence="3" id="KW-1185">Reference proteome</keyword>
<dbReference type="Proteomes" id="UP000054279">
    <property type="component" value="Unassembled WGS sequence"/>
</dbReference>
<reference evidence="2 3" key="1">
    <citation type="submission" date="2014-06" db="EMBL/GenBank/DDBJ databases">
        <title>Evolutionary Origins and Diversification of the Mycorrhizal Mutualists.</title>
        <authorList>
            <consortium name="DOE Joint Genome Institute"/>
            <consortium name="Mycorrhizal Genomics Consortium"/>
            <person name="Kohler A."/>
            <person name="Kuo A."/>
            <person name="Nagy L.G."/>
            <person name="Floudas D."/>
            <person name="Copeland A."/>
            <person name="Barry K.W."/>
            <person name="Cichocki N."/>
            <person name="Veneault-Fourrey C."/>
            <person name="LaButti K."/>
            <person name="Lindquist E.A."/>
            <person name="Lipzen A."/>
            <person name="Lundell T."/>
            <person name="Morin E."/>
            <person name="Murat C."/>
            <person name="Riley R."/>
            <person name="Ohm R."/>
            <person name="Sun H."/>
            <person name="Tunlid A."/>
            <person name="Henrissat B."/>
            <person name="Grigoriev I.V."/>
            <person name="Hibbett D.S."/>
            <person name="Martin F."/>
        </authorList>
    </citation>
    <scope>NUCLEOTIDE SEQUENCE [LARGE SCALE GENOMIC DNA]</scope>
    <source>
        <strain evidence="2 3">SS14</strain>
    </source>
</reference>
<gene>
    <name evidence="2" type="ORF">M422DRAFT_38870</name>
</gene>
<evidence type="ECO:0000313" key="3">
    <source>
        <dbReference type="Proteomes" id="UP000054279"/>
    </source>
</evidence>
<feature type="compositionally biased region" description="Basic and acidic residues" evidence="1">
    <location>
        <begin position="39"/>
        <end position="52"/>
    </location>
</feature>
<name>A0A0C9UIN2_SPHS4</name>
<dbReference type="HOGENOM" id="CLU_3088814_0_0_1"/>
<protein>
    <submittedName>
        <fullName evidence="2">Uncharacterized protein</fullName>
    </submittedName>
</protein>
<feature type="region of interest" description="Disordered" evidence="1">
    <location>
        <begin position="27"/>
        <end position="52"/>
    </location>
</feature>
<dbReference type="EMBL" id="KN837424">
    <property type="protein sequence ID" value="KIJ25251.1"/>
    <property type="molecule type" value="Genomic_DNA"/>
</dbReference>
<evidence type="ECO:0000313" key="2">
    <source>
        <dbReference type="EMBL" id="KIJ25251.1"/>
    </source>
</evidence>
<proteinExistence type="predicted"/>
<accession>A0A0C9UIN2</accession>
<sequence>MMETEKYIGSMKRYKLGSGKGGCEKIATRSMRLSSADVSEEKWGKASEEYET</sequence>
<organism evidence="2 3">
    <name type="scientific">Sphaerobolus stellatus (strain SS14)</name>
    <dbReference type="NCBI Taxonomy" id="990650"/>
    <lineage>
        <taxon>Eukaryota</taxon>
        <taxon>Fungi</taxon>
        <taxon>Dikarya</taxon>
        <taxon>Basidiomycota</taxon>
        <taxon>Agaricomycotina</taxon>
        <taxon>Agaricomycetes</taxon>
        <taxon>Phallomycetidae</taxon>
        <taxon>Geastrales</taxon>
        <taxon>Sphaerobolaceae</taxon>
        <taxon>Sphaerobolus</taxon>
    </lineage>
</organism>
<evidence type="ECO:0000256" key="1">
    <source>
        <dbReference type="SAM" id="MobiDB-lite"/>
    </source>
</evidence>
<dbReference type="AlphaFoldDB" id="A0A0C9UIN2"/>